<comment type="caution">
    <text evidence="1">The sequence shown here is derived from an EMBL/GenBank/DDBJ whole genome shotgun (WGS) entry which is preliminary data.</text>
</comment>
<reference evidence="1" key="1">
    <citation type="submission" date="2022-08" db="EMBL/GenBank/DDBJ databases">
        <authorList>
            <person name="Kim S.-J."/>
        </authorList>
    </citation>
    <scope>NUCLEOTIDE SEQUENCE</scope>
    <source>
        <strain evidence="1">KJ</strain>
    </source>
</reference>
<dbReference type="RefSeq" id="WP_315697536.1">
    <property type="nucleotide sequence ID" value="NZ_JANSLM010000023.1"/>
</dbReference>
<name>A0AAP5QJ92_9BURK</name>
<accession>A0AAP5QJ92</accession>
<sequence length="125" mass="14558">MKRTCSTAIRWASIHCHIPQKHAAAINRFYEEALYPYLNFHRPCYFAVDTMDARGRIRETYPTEMIMTPWARLHSISHFEQYRSPQRDCYGHDGFTGRPAASGHAPQPDCFVPSQTGLRGGWWLR</sequence>
<dbReference type="AlphaFoldDB" id="A0AAP5QJ92"/>
<dbReference type="Proteomes" id="UP001246473">
    <property type="component" value="Unassembled WGS sequence"/>
</dbReference>
<evidence type="ECO:0000313" key="1">
    <source>
        <dbReference type="EMBL" id="MDT8843247.1"/>
    </source>
</evidence>
<organism evidence="1 2">
    <name type="scientific">Paraburkholderia fungorum</name>
    <dbReference type="NCBI Taxonomy" id="134537"/>
    <lineage>
        <taxon>Bacteria</taxon>
        <taxon>Pseudomonadati</taxon>
        <taxon>Pseudomonadota</taxon>
        <taxon>Betaproteobacteria</taxon>
        <taxon>Burkholderiales</taxon>
        <taxon>Burkholderiaceae</taxon>
        <taxon>Paraburkholderia</taxon>
    </lineage>
</organism>
<gene>
    <name evidence="1" type="ORF">ParKJ_38085</name>
</gene>
<evidence type="ECO:0000313" key="2">
    <source>
        <dbReference type="Proteomes" id="UP001246473"/>
    </source>
</evidence>
<protein>
    <submittedName>
        <fullName evidence="1">Uncharacterized protein</fullName>
    </submittedName>
</protein>
<proteinExistence type="predicted"/>
<dbReference type="EMBL" id="JANSLM010000023">
    <property type="protein sequence ID" value="MDT8843247.1"/>
    <property type="molecule type" value="Genomic_DNA"/>
</dbReference>